<gene>
    <name evidence="1" type="ORF">Vadar_021161</name>
</gene>
<accession>A0ACB7ZLI9</accession>
<keyword evidence="2" id="KW-1185">Reference proteome</keyword>
<evidence type="ECO:0000313" key="2">
    <source>
        <dbReference type="Proteomes" id="UP000828048"/>
    </source>
</evidence>
<evidence type="ECO:0000313" key="1">
    <source>
        <dbReference type="EMBL" id="KAH7866496.1"/>
    </source>
</evidence>
<reference evidence="1 2" key="1">
    <citation type="journal article" date="2021" name="Hortic Res">
        <title>High-quality reference genome and annotation aids understanding of berry development for evergreen blueberry (Vaccinium darrowii).</title>
        <authorList>
            <person name="Yu J."/>
            <person name="Hulse-Kemp A.M."/>
            <person name="Babiker E."/>
            <person name="Staton M."/>
        </authorList>
    </citation>
    <scope>NUCLEOTIDE SEQUENCE [LARGE SCALE GENOMIC DNA]</scope>
    <source>
        <strain evidence="2">cv. NJ 8807/NJ 8810</strain>
        <tissue evidence="1">Young leaf</tissue>
    </source>
</reference>
<dbReference type="EMBL" id="CM037159">
    <property type="protein sequence ID" value="KAH7866496.1"/>
    <property type="molecule type" value="Genomic_DNA"/>
</dbReference>
<comment type="caution">
    <text evidence="1">The sequence shown here is derived from an EMBL/GenBank/DDBJ whole genome shotgun (WGS) entry which is preliminary data.</text>
</comment>
<name>A0ACB7ZLI9_9ERIC</name>
<proteinExistence type="predicted"/>
<dbReference type="Proteomes" id="UP000828048">
    <property type="component" value="Chromosome 9"/>
</dbReference>
<protein>
    <submittedName>
        <fullName evidence="1">Uncharacterized protein</fullName>
    </submittedName>
</protein>
<sequence>MKHHTTLVVTVNDDLLKVKRQNVVLTNLHSKGLDDCLEEESLASSFHITASCNDIQALEDAEDAPPELGVKSTVDDLKEINLGTEDNPRPTYISASLTPEEEVAYIELLREYRDVIAWSYKEMPAWLGGVTLEHVSRGENRQADALAKLASAFA</sequence>
<organism evidence="1 2">
    <name type="scientific">Vaccinium darrowii</name>
    <dbReference type="NCBI Taxonomy" id="229202"/>
    <lineage>
        <taxon>Eukaryota</taxon>
        <taxon>Viridiplantae</taxon>
        <taxon>Streptophyta</taxon>
        <taxon>Embryophyta</taxon>
        <taxon>Tracheophyta</taxon>
        <taxon>Spermatophyta</taxon>
        <taxon>Magnoliopsida</taxon>
        <taxon>eudicotyledons</taxon>
        <taxon>Gunneridae</taxon>
        <taxon>Pentapetalae</taxon>
        <taxon>asterids</taxon>
        <taxon>Ericales</taxon>
        <taxon>Ericaceae</taxon>
        <taxon>Vaccinioideae</taxon>
        <taxon>Vaccinieae</taxon>
        <taxon>Vaccinium</taxon>
    </lineage>
</organism>